<sequence length="143" mass="16566">MPDELIELFSEEFRRKHASALIVADSIIILEIPEFNINHEKFIVLLTSSIQGNEFCAVCINSNPSPRNNHVIIHPHEYHFLDHVSHVDCGSIIAFSKEYLKELLFREPHRYKGSISETAYIDIMLKVSQSLTITDEQREKFNL</sequence>
<reference evidence="2" key="1">
    <citation type="journal article" date="2019" name="Int. J. Syst. Evol. Microbiol.">
        <title>The Global Catalogue of Microorganisms (GCM) 10K type strain sequencing project: providing services to taxonomists for standard genome sequencing and annotation.</title>
        <authorList>
            <consortium name="The Broad Institute Genomics Platform"/>
            <consortium name="The Broad Institute Genome Sequencing Center for Infectious Disease"/>
            <person name="Wu L."/>
            <person name="Ma J."/>
        </authorList>
    </citation>
    <scope>NUCLEOTIDE SEQUENCE [LARGE SCALE GENOMIC DNA]</scope>
    <source>
        <strain evidence="2">JCM 17626</strain>
    </source>
</reference>
<organism evidence="1 2">
    <name type="scientific">Pedobacter jeongneungensis</name>
    <dbReference type="NCBI Taxonomy" id="947309"/>
    <lineage>
        <taxon>Bacteria</taxon>
        <taxon>Pseudomonadati</taxon>
        <taxon>Bacteroidota</taxon>
        <taxon>Sphingobacteriia</taxon>
        <taxon>Sphingobacteriales</taxon>
        <taxon>Sphingobacteriaceae</taxon>
        <taxon>Pedobacter</taxon>
    </lineage>
</organism>
<evidence type="ECO:0000313" key="2">
    <source>
        <dbReference type="Proteomes" id="UP001501772"/>
    </source>
</evidence>
<dbReference type="EMBL" id="BAABBY010000001">
    <property type="protein sequence ID" value="GAA4196691.1"/>
    <property type="molecule type" value="Genomic_DNA"/>
</dbReference>
<evidence type="ECO:0000313" key="1">
    <source>
        <dbReference type="EMBL" id="GAA4196691.1"/>
    </source>
</evidence>
<proteinExistence type="predicted"/>
<accession>A0ABP8B3X3</accession>
<comment type="caution">
    <text evidence="1">The sequence shown here is derived from an EMBL/GenBank/DDBJ whole genome shotgun (WGS) entry which is preliminary data.</text>
</comment>
<protein>
    <submittedName>
        <fullName evidence="1">Uncharacterized protein</fullName>
    </submittedName>
</protein>
<name>A0ABP8B3X3_9SPHI</name>
<gene>
    <name evidence="1" type="ORF">GCM10022289_02820</name>
</gene>
<dbReference type="Proteomes" id="UP001501772">
    <property type="component" value="Unassembled WGS sequence"/>
</dbReference>
<dbReference type="RefSeq" id="WP_344848749.1">
    <property type="nucleotide sequence ID" value="NZ_BAABBY010000001.1"/>
</dbReference>
<keyword evidence="2" id="KW-1185">Reference proteome</keyword>